<dbReference type="GO" id="GO:0015074">
    <property type="term" value="P:DNA integration"/>
    <property type="evidence" value="ECO:0007669"/>
    <property type="project" value="UniProtKB-KW"/>
</dbReference>
<keyword evidence="4" id="KW-0233">DNA recombination</keyword>
<keyword evidence="3 5" id="KW-0238">DNA-binding</keyword>
<evidence type="ECO:0000259" key="6">
    <source>
        <dbReference type="PROSITE" id="PS51898"/>
    </source>
</evidence>
<evidence type="ECO:0000313" key="8">
    <source>
        <dbReference type="EMBL" id="STO63044.1"/>
    </source>
</evidence>
<dbReference type="RefSeq" id="WP_119221754.1">
    <property type="nucleotide sequence ID" value="NZ_UGHH01000002.1"/>
</dbReference>
<name>A0A377HXZ0_HAEPH</name>
<dbReference type="Proteomes" id="UP000254867">
    <property type="component" value="Unassembled WGS sequence"/>
</dbReference>
<sequence length="415" mass="47479">MPRTTITLTDTAIKTAKPKTRGDGKLENNKLPDGKGLYLLVTPSGSKIWRFYYPQLLTKKRTEIKLGEYPEMTLSQARAIREEYRALLANGIDPQDHRKQEESKATAFKAICDQWFAEIYPTKATRETIEKNYKRLERFVFPKIGGLPIAEIKPKLLVSLYKEIGASNTLDKIHRLIIGVMNYAIKLDLIEGHNCDIAKEDFNAPIAKNHPSIKPDELPELLSVMNKAFNEGRLEPNTLFAFNLTLLTGLRQKELTGLEWEFIDEVAGVIVVPSQLMKQTRKLKEQPRDHIIPISEQMKRLFVLMKQVNGVSRFLFPRVRNRNQPIGKDTVANALRDNGYKDKLDAHGIRSLFRTYLTQKGVDVVIAELAIAHNQATAKGKLTATYDRYDHFEEIKQAFQMMGDYCEQCGMMFTF</sequence>
<accession>A0A377HXZ0</accession>
<keyword evidence="2" id="KW-0229">DNA integration</keyword>
<dbReference type="PROSITE" id="PS51900">
    <property type="entry name" value="CB"/>
    <property type="match status" value="1"/>
</dbReference>
<feature type="domain" description="Tyr recombinase" evidence="6">
    <location>
        <begin position="208"/>
        <end position="400"/>
    </location>
</feature>
<dbReference type="InterPro" id="IPR038488">
    <property type="entry name" value="Integrase_DNA-bd_sf"/>
</dbReference>
<organism evidence="8 9">
    <name type="scientific">Haemophilus parahaemolyticus</name>
    <dbReference type="NCBI Taxonomy" id="735"/>
    <lineage>
        <taxon>Bacteria</taxon>
        <taxon>Pseudomonadati</taxon>
        <taxon>Pseudomonadota</taxon>
        <taxon>Gammaproteobacteria</taxon>
        <taxon>Pasteurellales</taxon>
        <taxon>Pasteurellaceae</taxon>
        <taxon>Haemophilus</taxon>
    </lineage>
</organism>
<feature type="domain" description="Core-binding (CB)" evidence="7">
    <location>
        <begin position="106"/>
        <end position="185"/>
    </location>
</feature>
<comment type="similarity">
    <text evidence="1">Belongs to the 'phage' integrase family.</text>
</comment>
<dbReference type="Gene3D" id="1.10.443.10">
    <property type="entry name" value="Intergrase catalytic core"/>
    <property type="match status" value="1"/>
</dbReference>
<dbReference type="InterPro" id="IPR013762">
    <property type="entry name" value="Integrase-like_cat_sf"/>
</dbReference>
<dbReference type="PANTHER" id="PTHR30629:SF6">
    <property type="entry name" value="PROPHAGE INTEGRASE INTA-RELATED"/>
    <property type="match status" value="1"/>
</dbReference>
<dbReference type="CDD" id="cd00801">
    <property type="entry name" value="INT_P4_C"/>
    <property type="match status" value="1"/>
</dbReference>
<dbReference type="PROSITE" id="PS51898">
    <property type="entry name" value="TYR_RECOMBINASE"/>
    <property type="match status" value="1"/>
</dbReference>
<gene>
    <name evidence="8" type="primary">intA_2</name>
    <name evidence="8" type="ORF">NCTC10794_00037</name>
</gene>
<dbReference type="InterPro" id="IPR050808">
    <property type="entry name" value="Phage_Integrase"/>
</dbReference>
<reference evidence="8 9" key="1">
    <citation type="submission" date="2018-06" db="EMBL/GenBank/DDBJ databases">
        <authorList>
            <consortium name="Pathogen Informatics"/>
            <person name="Doyle S."/>
        </authorList>
    </citation>
    <scope>NUCLEOTIDE SEQUENCE [LARGE SCALE GENOMIC DNA]</scope>
    <source>
        <strain evidence="8 9">NCTC10794</strain>
    </source>
</reference>
<evidence type="ECO:0000259" key="7">
    <source>
        <dbReference type="PROSITE" id="PS51900"/>
    </source>
</evidence>
<evidence type="ECO:0000256" key="4">
    <source>
        <dbReference type="ARBA" id="ARBA00023172"/>
    </source>
</evidence>
<dbReference type="InterPro" id="IPR053876">
    <property type="entry name" value="Phage_int_M"/>
</dbReference>
<evidence type="ECO:0000313" key="9">
    <source>
        <dbReference type="Proteomes" id="UP000254867"/>
    </source>
</evidence>
<dbReference type="GO" id="GO:0006310">
    <property type="term" value="P:DNA recombination"/>
    <property type="evidence" value="ECO:0007669"/>
    <property type="project" value="UniProtKB-KW"/>
</dbReference>
<evidence type="ECO:0000256" key="2">
    <source>
        <dbReference type="ARBA" id="ARBA00022908"/>
    </source>
</evidence>
<dbReference type="InterPro" id="IPR011010">
    <property type="entry name" value="DNA_brk_join_enz"/>
</dbReference>
<proteinExistence type="inferred from homology"/>
<dbReference type="Gene3D" id="3.30.160.390">
    <property type="entry name" value="Integrase, DNA-binding domain"/>
    <property type="match status" value="1"/>
</dbReference>
<evidence type="ECO:0000256" key="3">
    <source>
        <dbReference type="ARBA" id="ARBA00023125"/>
    </source>
</evidence>
<dbReference type="Gene3D" id="1.10.150.130">
    <property type="match status" value="1"/>
</dbReference>
<dbReference type="GO" id="GO:0003677">
    <property type="term" value="F:DNA binding"/>
    <property type="evidence" value="ECO:0007669"/>
    <property type="project" value="UniProtKB-UniRule"/>
</dbReference>
<dbReference type="InterPro" id="IPR025166">
    <property type="entry name" value="Integrase_DNA_bind_dom"/>
</dbReference>
<dbReference type="Pfam" id="PF13356">
    <property type="entry name" value="Arm-DNA-bind_3"/>
    <property type="match status" value="1"/>
</dbReference>
<dbReference type="InterPro" id="IPR044068">
    <property type="entry name" value="CB"/>
</dbReference>
<protein>
    <submittedName>
        <fullName evidence="8">Phage integrase</fullName>
    </submittedName>
</protein>
<dbReference type="InterPro" id="IPR002104">
    <property type="entry name" value="Integrase_catalytic"/>
</dbReference>
<dbReference type="AlphaFoldDB" id="A0A377HXZ0"/>
<evidence type="ECO:0000256" key="1">
    <source>
        <dbReference type="ARBA" id="ARBA00008857"/>
    </source>
</evidence>
<dbReference type="PANTHER" id="PTHR30629">
    <property type="entry name" value="PROPHAGE INTEGRASE"/>
    <property type="match status" value="1"/>
</dbReference>
<evidence type="ECO:0000256" key="5">
    <source>
        <dbReference type="PROSITE-ProRule" id="PRU01248"/>
    </source>
</evidence>
<dbReference type="Pfam" id="PF22022">
    <property type="entry name" value="Phage_int_M"/>
    <property type="match status" value="1"/>
</dbReference>
<dbReference type="Pfam" id="PF00589">
    <property type="entry name" value="Phage_integrase"/>
    <property type="match status" value="1"/>
</dbReference>
<dbReference type="SUPFAM" id="SSF56349">
    <property type="entry name" value="DNA breaking-rejoining enzymes"/>
    <property type="match status" value="1"/>
</dbReference>
<dbReference type="EMBL" id="UGHH01000002">
    <property type="protein sequence ID" value="STO63044.1"/>
    <property type="molecule type" value="Genomic_DNA"/>
</dbReference>
<dbReference type="InterPro" id="IPR010998">
    <property type="entry name" value="Integrase_recombinase_N"/>
</dbReference>